<keyword evidence="12" id="KW-1185">Reference proteome</keyword>
<gene>
    <name evidence="11" type="ORF">Pla108_17430</name>
</gene>
<evidence type="ECO:0000256" key="5">
    <source>
        <dbReference type="ARBA" id="ARBA00022801"/>
    </source>
</evidence>
<feature type="transmembrane region" description="Helical" evidence="10">
    <location>
        <begin position="78"/>
        <end position="97"/>
    </location>
</feature>
<dbReference type="Proteomes" id="UP000317421">
    <property type="component" value="Unassembled WGS sequence"/>
</dbReference>
<feature type="repeat" description="TPR" evidence="8">
    <location>
        <begin position="321"/>
        <end position="354"/>
    </location>
</feature>
<feature type="region of interest" description="Disordered" evidence="9">
    <location>
        <begin position="1708"/>
        <end position="1738"/>
    </location>
</feature>
<evidence type="ECO:0000256" key="2">
    <source>
        <dbReference type="ARBA" id="ARBA00022475"/>
    </source>
</evidence>
<dbReference type="Pfam" id="PF13432">
    <property type="entry name" value="TPR_16"/>
    <property type="match status" value="1"/>
</dbReference>
<dbReference type="InterPro" id="IPR026392">
    <property type="entry name" value="Exo/Archaeosortase_dom"/>
</dbReference>
<sequence length="1738" mass="189987">MAPATFKATLARRAALFAALIGLGCWAYWPTLHGVVDAWSSNADYSHGFLIIPLVVLLLWTTRADGPPAENWRTSPAALWLFAVAAGLRLFAGRVYLPELDAWSFPVWIAAATWIVFGWRTLVWSAPALLLLCFAAPLPASMENVMGAPLRSLGATLSSGVLRVLGEPAVAEGATILLNEHQLDVEQACSGLRMFYGIAALAVCVVAYSRPPAWQAAILLLATLPIAVLTNVLRIVSLALLHLQFTGKVAGQLGHDYAGLLVIPVAFGALLLVRWGLQSIQSYASGEGSFSLLWWAPVGVSAIVLLLALFPWASRQRNAIVSELTRTATSFAEESEWIEAIDYFKRALQLRPDDVSLLTQIGEAEQRYSQSLVGRRRAFAWYEQAYRLDGDNLSLGIKAAKAAYDAERFDKTLAIGAQLLRRTSDPTARNEVIRLRADAALESARRGDDWPALGHDDYSAILVSAELDEPPLRHVQAVIAHLEARMAPSAEDPIAAEADRLLTHLTQQRPDDPRAWLARYEYALRRAERMTDVNLRDSLREQAEADLGRALAEAGKHPEDGGVEVYLIAAEKAISASDQVEAARLYWQAIDASPNDFRSYLALANLLARSEEQLEEACEVLEQGLAARPGIEITLAMRLAMLRAKLGQFDSAEATIATLNDVLKQIPVEFRTEVRLAIDLVDNEIIGRRDGVEDALAHARAIISRAQSDPDGQASTALLGQALERFGRLAAASGWHDTAVQTLLSASKLNALSDETAEVLANSAALVGDLRLAQSIYSQLRKTSPTNPTRIGQELSIAIRERALAATPSTRWSDLESRLQEAQQAGLDLATGALLLADIVAAKEGAAPAVASLEQALNETPESGVLWRGLALLRLQAGEYDEAIEAARQYVLRYPEDREPRRFLCRLLAKAGRLDEAAEEIQRDLNGLTQEGGNDTESWLTLADIELRRDDRAAAMQALKTAAELAPRQVRPIQAMAELAAAAEDWPQVAQLERQLLALEGEAGVYWRLYGAQRYLAAANARNDEALRSAARVAQQLLTRRPDWSEAHFLQGEVERRLENTAAAAEQYLSAWDHGKRTPLVADRLLESFVKQGRFDEATSFLSELRELLAASPRLFDRAAALTIETESTDRLIQVAREFVERAPNSADAKLRLARILLIADSMDSNDGAELREEAIASLRDAVRLDPRSYSTWKAAVLLGVGGERSQENVVRWVDDLQTDAPLDDLTRRFVLAQSLEAEGHSNAAAVRYLDGVNTLRNAANAPAIATTFYTQAARFFLGVSPFLAERIAREAVVHDQDSPAAKLALAQALATSGGSAVEGLGLLDSDSVGDVPIDQEALRLTRARLLRERGKPDDIAEAITLLEAGLNPPRTSQLLLSQLLESRGDFSSALTLLESLTDRSDASPSECVAFLEFWQRHCLTTGDTAFTERADNVYNTLASSSPAEWLRWKLREQKFRREDADPAEGNPAVGLLEELITQSKEDVTLARFTELLLTTIQEQTPESVLEIVKAPPSGISVDRVATAACNAILVHDANNQLLENERLIDQIVSLNPDIADVLQASGDYYLVMGADARSQQAYEQTVRIDPARAEVYNNLAVASASTSRGNGESQKWLDRAAERGYGLTGREDTRAWLRLTAGKPLEAIEIIDSLPQAEIIGDPTIQLHRAMALDGAGRYAEALLAFERALGAGVERRTLLPRERRFVEAFKRKASTQATRQVAASQPTQTPEEKLAAGDSR</sequence>
<feature type="compositionally biased region" description="Basic and acidic residues" evidence="9">
    <location>
        <begin position="1728"/>
        <end position="1738"/>
    </location>
</feature>
<accession>A0A5C6AEV7</accession>
<keyword evidence="3" id="KW-0645">Protease</keyword>
<dbReference type="RefSeq" id="WP_197526395.1">
    <property type="nucleotide sequence ID" value="NZ_SJPR01000002.1"/>
</dbReference>
<dbReference type="GO" id="GO:0006508">
    <property type="term" value="P:proteolysis"/>
    <property type="evidence" value="ECO:0007669"/>
    <property type="project" value="UniProtKB-KW"/>
</dbReference>
<dbReference type="PROSITE" id="PS50005">
    <property type="entry name" value="TPR"/>
    <property type="match status" value="2"/>
</dbReference>
<keyword evidence="4 10" id="KW-0812">Transmembrane</keyword>
<dbReference type="NCBIfam" id="TIGR04178">
    <property type="entry name" value="exo_archaeo"/>
    <property type="match status" value="1"/>
</dbReference>
<dbReference type="SUPFAM" id="SSF48452">
    <property type="entry name" value="TPR-like"/>
    <property type="match status" value="4"/>
</dbReference>
<dbReference type="PANTHER" id="PTHR12558:SF13">
    <property type="entry name" value="CELL DIVISION CYCLE PROTEIN 27 HOMOLOG"/>
    <property type="match status" value="1"/>
</dbReference>
<protein>
    <submittedName>
        <fullName evidence="11">Tetratricopeptide repeat protein</fullName>
    </submittedName>
</protein>
<proteinExistence type="predicted"/>
<dbReference type="PANTHER" id="PTHR12558">
    <property type="entry name" value="CELL DIVISION CYCLE 16,23,27"/>
    <property type="match status" value="1"/>
</dbReference>
<keyword evidence="7 10" id="KW-0472">Membrane</keyword>
<feature type="transmembrane region" description="Helical" evidence="10">
    <location>
        <begin position="12"/>
        <end position="29"/>
    </location>
</feature>
<keyword evidence="8" id="KW-0802">TPR repeat</keyword>
<feature type="transmembrane region" description="Helical" evidence="10">
    <location>
        <begin position="191"/>
        <end position="209"/>
    </location>
</feature>
<evidence type="ECO:0000256" key="9">
    <source>
        <dbReference type="SAM" id="MobiDB-lite"/>
    </source>
</evidence>
<dbReference type="InterPro" id="IPR013426">
    <property type="entry name" value="EpsH-like"/>
</dbReference>
<reference evidence="11 12" key="1">
    <citation type="submission" date="2019-02" db="EMBL/GenBank/DDBJ databases">
        <title>Deep-cultivation of Planctomycetes and their phenomic and genomic characterization uncovers novel biology.</title>
        <authorList>
            <person name="Wiegand S."/>
            <person name="Jogler M."/>
            <person name="Boedeker C."/>
            <person name="Pinto D."/>
            <person name="Vollmers J."/>
            <person name="Rivas-Marin E."/>
            <person name="Kohn T."/>
            <person name="Peeters S.H."/>
            <person name="Heuer A."/>
            <person name="Rast P."/>
            <person name="Oberbeckmann S."/>
            <person name="Bunk B."/>
            <person name="Jeske O."/>
            <person name="Meyerdierks A."/>
            <person name="Storesund J.E."/>
            <person name="Kallscheuer N."/>
            <person name="Luecker S."/>
            <person name="Lage O.M."/>
            <person name="Pohl T."/>
            <person name="Merkel B.J."/>
            <person name="Hornburger P."/>
            <person name="Mueller R.-W."/>
            <person name="Bruemmer F."/>
            <person name="Labrenz M."/>
            <person name="Spormann A.M."/>
            <person name="Op Den Camp H."/>
            <person name="Overmann J."/>
            <person name="Amann R."/>
            <person name="Jetten M.S.M."/>
            <person name="Mascher T."/>
            <person name="Medema M.H."/>
            <person name="Devos D.P."/>
            <person name="Kaster A.-K."/>
            <person name="Ovreas L."/>
            <person name="Rohde M."/>
            <person name="Galperin M.Y."/>
            <person name="Jogler C."/>
        </authorList>
    </citation>
    <scope>NUCLEOTIDE SEQUENCE [LARGE SCALE GENOMIC DNA]</scope>
    <source>
        <strain evidence="11 12">Pla108</strain>
    </source>
</reference>
<dbReference type="EMBL" id="SJPR01000002">
    <property type="protein sequence ID" value="TWT97591.1"/>
    <property type="molecule type" value="Genomic_DNA"/>
</dbReference>
<feature type="repeat" description="TPR" evidence="8">
    <location>
        <begin position="936"/>
        <end position="969"/>
    </location>
</feature>
<dbReference type="InterPro" id="IPR019127">
    <property type="entry name" value="Exosortase"/>
</dbReference>
<evidence type="ECO:0000256" key="6">
    <source>
        <dbReference type="ARBA" id="ARBA00022989"/>
    </source>
</evidence>
<feature type="transmembrane region" description="Helical" evidence="10">
    <location>
        <begin position="257"/>
        <end position="277"/>
    </location>
</feature>
<feature type="transmembrane region" description="Helical" evidence="10">
    <location>
        <begin position="49"/>
        <end position="66"/>
    </location>
</feature>
<evidence type="ECO:0000256" key="7">
    <source>
        <dbReference type="ARBA" id="ARBA00023136"/>
    </source>
</evidence>
<evidence type="ECO:0000313" key="11">
    <source>
        <dbReference type="EMBL" id="TWT97591.1"/>
    </source>
</evidence>
<evidence type="ECO:0000256" key="3">
    <source>
        <dbReference type="ARBA" id="ARBA00022670"/>
    </source>
</evidence>
<evidence type="ECO:0000256" key="4">
    <source>
        <dbReference type="ARBA" id="ARBA00022692"/>
    </source>
</evidence>
<evidence type="ECO:0000256" key="1">
    <source>
        <dbReference type="ARBA" id="ARBA00004651"/>
    </source>
</evidence>
<feature type="transmembrane region" description="Helical" evidence="10">
    <location>
        <begin position="289"/>
        <end position="313"/>
    </location>
</feature>
<dbReference type="GO" id="GO:0005886">
    <property type="term" value="C:plasma membrane"/>
    <property type="evidence" value="ECO:0007669"/>
    <property type="project" value="UniProtKB-SubCell"/>
</dbReference>
<keyword evidence="2" id="KW-1003">Cell membrane</keyword>
<comment type="subcellular location">
    <subcellularLocation>
        <location evidence="1">Cell membrane</location>
        <topology evidence="1">Multi-pass membrane protein</topology>
    </subcellularLocation>
</comment>
<feature type="transmembrane region" description="Helical" evidence="10">
    <location>
        <begin position="129"/>
        <end position="150"/>
    </location>
</feature>
<organism evidence="11 12">
    <name type="scientific">Botrimarina colliarenosi</name>
    <dbReference type="NCBI Taxonomy" id="2528001"/>
    <lineage>
        <taxon>Bacteria</taxon>
        <taxon>Pseudomonadati</taxon>
        <taxon>Planctomycetota</taxon>
        <taxon>Planctomycetia</taxon>
        <taxon>Pirellulales</taxon>
        <taxon>Lacipirellulaceae</taxon>
        <taxon>Botrimarina</taxon>
    </lineage>
</organism>
<dbReference type="PROSITE" id="PS51257">
    <property type="entry name" value="PROKAR_LIPOPROTEIN"/>
    <property type="match status" value="1"/>
</dbReference>
<feature type="transmembrane region" description="Helical" evidence="10">
    <location>
        <begin position="216"/>
        <end position="245"/>
    </location>
</feature>
<feature type="transmembrane region" description="Helical" evidence="10">
    <location>
        <begin position="103"/>
        <end position="122"/>
    </location>
</feature>
<dbReference type="InterPro" id="IPR019734">
    <property type="entry name" value="TPR_rpt"/>
</dbReference>
<dbReference type="Gene3D" id="1.25.40.10">
    <property type="entry name" value="Tetratricopeptide repeat domain"/>
    <property type="match status" value="6"/>
</dbReference>
<dbReference type="SMART" id="SM00028">
    <property type="entry name" value="TPR"/>
    <property type="match status" value="7"/>
</dbReference>
<dbReference type="InterPro" id="IPR011990">
    <property type="entry name" value="TPR-like_helical_dom_sf"/>
</dbReference>
<keyword evidence="5" id="KW-0378">Hydrolase</keyword>
<dbReference type="NCBIfam" id="TIGR02602">
    <property type="entry name" value="8TM_EpsH"/>
    <property type="match status" value="1"/>
</dbReference>
<feature type="compositionally biased region" description="Polar residues" evidence="9">
    <location>
        <begin position="1712"/>
        <end position="1727"/>
    </location>
</feature>
<comment type="caution">
    <text evidence="11">The sequence shown here is derived from an EMBL/GenBank/DDBJ whole genome shotgun (WGS) entry which is preliminary data.</text>
</comment>
<evidence type="ECO:0000313" key="12">
    <source>
        <dbReference type="Proteomes" id="UP000317421"/>
    </source>
</evidence>
<name>A0A5C6AEV7_9BACT</name>
<keyword evidence="6 10" id="KW-1133">Transmembrane helix</keyword>
<dbReference type="GO" id="GO:0008233">
    <property type="term" value="F:peptidase activity"/>
    <property type="evidence" value="ECO:0007669"/>
    <property type="project" value="UniProtKB-KW"/>
</dbReference>
<dbReference type="Pfam" id="PF09721">
    <property type="entry name" value="Exosortase_EpsH"/>
    <property type="match status" value="1"/>
</dbReference>
<evidence type="ECO:0000256" key="8">
    <source>
        <dbReference type="PROSITE-ProRule" id="PRU00339"/>
    </source>
</evidence>
<evidence type="ECO:0000256" key="10">
    <source>
        <dbReference type="SAM" id="Phobius"/>
    </source>
</evidence>